<evidence type="ECO:0000256" key="6">
    <source>
        <dbReference type="ARBA" id="ARBA00023136"/>
    </source>
</evidence>
<dbReference type="NCBIfam" id="TIGR02857">
    <property type="entry name" value="CydD"/>
    <property type="match status" value="1"/>
</dbReference>
<dbReference type="InterPro" id="IPR011527">
    <property type="entry name" value="ABC1_TM_dom"/>
</dbReference>
<dbReference type="Gene3D" id="1.20.1560.10">
    <property type="entry name" value="ABC transporter type 1, transmembrane domain"/>
    <property type="match status" value="1"/>
</dbReference>
<keyword evidence="2 7" id="KW-0812">Transmembrane</keyword>
<feature type="transmembrane region" description="Helical" evidence="7">
    <location>
        <begin position="52"/>
        <end position="72"/>
    </location>
</feature>
<proteinExistence type="predicted"/>
<dbReference type="InterPro" id="IPR003439">
    <property type="entry name" value="ABC_transporter-like_ATP-bd"/>
</dbReference>
<dbReference type="PATRIC" id="fig|1423782.4.peg.1426"/>
<evidence type="ECO:0000256" key="1">
    <source>
        <dbReference type="ARBA" id="ARBA00004651"/>
    </source>
</evidence>
<dbReference type="GO" id="GO:0042883">
    <property type="term" value="P:cysteine transport"/>
    <property type="evidence" value="ECO:0007669"/>
    <property type="project" value="InterPro"/>
</dbReference>
<dbReference type="SUPFAM" id="SSF90123">
    <property type="entry name" value="ABC transporter transmembrane region"/>
    <property type="match status" value="1"/>
</dbReference>
<dbReference type="InterPro" id="IPR039421">
    <property type="entry name" value="Type_1_exporter"/>
</dbReference>
<sequence>MIDRELFQLAGAKSISKRLAGLDVLQAFLIIGQALALSAVITRLWAGHTLNYLMLLAFAACFTGRQLLAWLSNRWLDDYAGKTAQSLRKRLLKKLFVMVPALVQKQGTGSMITMVVDGISEVREYVKLTFSKVITMMIVPVLALIAAAFLDWKSALILLIMYPLIVLFMIILGHAAQARAEKQFGNFQKLSNNFIDSLRGIDTLKYLGLSKRYSKSIFRSSELFRGRTMRVLKVAMLSTFALDFFTTLSIAVIAVYLGFGLINGTINLFPALAVLILAPEYFLPIRNFAGDFHATLNGKNAFKKIHQLITNPAEKTVDLSLHPWTAEDKLTVDNLQFRYPNGTTIKPFSLAIQGYQKVGIIGMSGAGKTTLINLLSGFLTPTGGTVTVQGQAAPTLDIPEWKQQLLYIPQNPYVFTATLRDNIAFYTPDVSDDAVRHAIHVVGLDDLLADLPEGLDTVIGNGKRVLSGGQAQRIALARAFLDKKRRVMIFDEPTAHLDIETEMDLKKRMLPLMEHRLVFFATHRLHWMKQMDYILVMNHGELVEQGTFDKLQEKKGYFARLMNEMRGEKENV</sequence>
<organism evidence="10 11">
    <name type="scientific">Limosilactobacillus panis DSM 6035</name>
    <dbReference type="NCBI Taxonomy" id="1423782"/>
    <lineage>
        <taxon>Bacteria</taxon>
        <taxon>Bacillati</taxon>
        <taxon>Bacillota</taxon>
        <taxon>Bacilli</taxon>
        <taxon>Lactobacillales</taxon>
        <taxon>Lactobacillaceae</taxon>
        <taxon>Limosilactobacillus</taxon>
    </lineage>
</organism>
<feature type="transmembrane region" description="Helical" evidence="7">
    <location>
        <begin position="21"/>
        <end position="46"/>
    </location>
</feature>
<dbReference type="InterPro" id="IPR036640">
    <property type="entry name" value="ABC1_TM_sf"/>
</dbReference>
<evidence type="ECO:0000256" key="4">
    <source>
        <dbReference type="ARBA" id="ARBA00022840"/>
    </source>
</evidence>
<keyword evidence="6 7" id="KW-0472">Membrane</keyword>
<comment type="caution">
    <text evidence="10">The sequence shown here is derived from an EMBL/GenBank/DDBJ whole genome shotgun (WGS) entry which is preliminary data.</text>
</comment>
<name>A0A0R1XNZ8_9LACO</name>
<dbReference type="PANTHER" id="PTHR24221:SF614">
    <property type="entry name" value="GLUTATHIONE_L-CYSTEINE TRANSPORT SYSTEM ATP-BINDING_PERMEASE PROTEIN CYDC"/>
    <property type="match status" value="1"/>
</dbReference>
<keyword evidence="11" id="KW-1185">Reference proteome</keyword>
<accession>A0A0R1XNZ8</accession>
<dbReference type="RefSeq" id="WP_047769210.1">
    <property type="nucleotide sequence ID" value="NZ_AZGM01000022.1"/>
</dbReference>
<evidence type="ECO:0000256" key="3">
    <source>
        <dbReference type="ARBA" id="ARBA00022741"/>
    </source>
</evidence>
<dbReference type="SUPFAM" id="SSF52540">
    <property type="entry name" value="P-loop containing nucleoside triphosphate hydrolases"/>
    <property type="match status" value="1"/>
</dbReference>
<dbReference type="STRING" id="1423782.FD32_GL001368"/>
<dbReference type="PROSITE" id="PS00211">
    <property type="entry name" value="ABC_TRANSPORTER_1"/>
    <property type="match status" value="1"/>
</dbReference>
<dbReference type="OrthoDB" id="9806127at2"/>
<comment type="subcellular location">
    <subcellularLocation>
        <location evidence="1">Cell membrane</location>
        <topology evidence="1">Multi-pass membrane protein</topology>
    </subcellularLocation>
</comment>
<evidence type="ECO:0000259" key="9">
    <source>
        <dbReference type="PROSITE" id="PS50929"/>
    </source>
</evidence>
<reference evidence="10 11" key="1">
    <citation type="journal article" date="2015" name="Genome Announc.">
        <title>Expanding the biotechnology potential of lactobacilli through comparative genomics of 213 strains and associated genera.</title>
        <authorList>
            <person name="Sun Z."/>
            <person name="Harris H.M."/>
            <person name="McCann A."/>
            <person name="Guo C."/>
            <person name="Argimon S."/>
            <person name="Zhang W."/>
            <person name="Yang X."/>
            <person name="Jeffery I.B."/>
            <person name="Cooney J.C."/>
            <person name="Kagawa T.F."/>
            <person name="Liu W."/>
            <person name="Song Y."/>
            <person name="Salvetti E."/>
            <person name="Wrobel A."/>
            <person name="Rasinkangas P."/>
            <person name="Parkhill J."/>
            <person name="Rea M.C."/>
            <person name="O'Sullivan O."/>
            <person name="Ritari J."/>
            <person name="Douillard F.P."/>
            <person name="Paul Ross R."/>
            <person name="Yang R."/>
            <person name="Briner A.E."/>
            <person name="Felis G.E."/>
            <person name="de Vos W.M."/>
            <person name="Barrangou R."/>
            <person name="Klaenhammer T.R."/>
            <person name="Caufield P.W."/>
            <person name="Cui Y."/>
            <person name="Zhang H."/>
            <person name="O'Toole P.W."/>
        </authorList>
    </citation>
    <scope>NUCLEOTIDE SEQUENCE [LARGE SCALE GENOMIC DNA]</scope>
    <source>
        <strain evidence="10 11">DSM 6035</strain>
    </source>
</reference>
<protein>
    <submittedName>
        <fullName evidence="10">Thiol reductant ABC exporter, CydD subunit</fullName>
    </submittedName>
</protein>
<evidence type="ECO:0000313" key="11">
    <source>
        <dbReference type="Proteomes" id="UP000051412"/>
    </source>
</evidence>
<dbReference type="GO" id="GO:0016887">
    <property type="term" value="F:ATP hydrolysis activity"/>
    <property type="evidence" value="ECO:0007669"/>
    <property type="project" value="InterPro"/>
</dbReference>
<dbReference type="EMBL" id="AZGM01000022">
    <property type="protein sequence ID" value="KRM29611.1"/>
    <property type="molecule type" value="Genomic_DNA"/>
</dbReference>
<evidence type="ECO:0000259" key="8">
    <source>
        <dbReference type="PROSITE" id="PS50893"/>
    </source>
</evidence>
<dbReference type="InterPro" id="IPR017871">
    <property type="entry name" value="ABC_transporter-like_CS"/>
</dbReference>
<dbReference type="Gene3D" id="3.40.50.300">
    <property type="entry name" value="P-loop containing nucleotide triphosphate hydrolases"/>
    <property type="match status" value="1"/>
</dbReference>
<evidence type="ECO:0000313" key="10">
    <source>
        <dbReference type="EMBL" id="KRM29611.1"/>
    </source>
</evidence>
<keyword evidence="4" id="KW-0067">ATP-binding</keyword>
<dbReference type="AlphaFoldDB" id="A0A0R1XNZ8"/>
<keyword evidence="5 7" id="KW-1133">Transmembrane helix</keyword>
<feature type="transmembrane region" description="Helical" evidence="7">
    <location>
        <begin position="156"/>
        <end position="176"/>
    </location>
</feature>
<gene>
    <name evidence="10" type="ORF">FD32_GL001368</name>
</gene>
<dbReference type="GO" id="GO:0005524">
    <property type="term" value="F:ATP binding"/>
    <property type="evidence" value="ECO:0007669"/>
    <property type="project" value="UniProtKB-KW"/>
</dbReference>
<feature type="domain" description="ABC transmembrane type-1" evidence="9">
    <location>
        <begin position="24"/>
        <end position="297"/>
    </location>
</feature>
<dbReference type="PANTHER" id="PTHR24221">
    <property type="entry name" value="ATP-BINDING CASSETTE SUB-FAMILY B"/>
    <property type="match status" value="1"/>
</dbReference>
<dbReference type="SMART" id="SM00382">
    <property type="entry name" value="AAA"/>
    <property type="match status" value="1"/>
</dbReference>
<dbReference type="Pfam" id="PF00005">
    <property type="entry name" value="ABC_tran"/>
    <property type="match status" value="1"/>
</dbReference>
<evidence type="ECO:0000256" key="5">
    <source>
        <dbReference type="ARBA" id="ARBA00022989"/>
    </source>
</evidence>
<dbReference type="PROSITE" id="PS50893">
    <property type="entry name" value="ABC_TRANSPORTER_2"/>
    <property type="match status" value="1"/>
</dbReference>
<dbReference type="InterPro" id="IPR014216">
    <property type="entry name" value="ABC_transptr_CydD"/>
</dbReference>
<feature type="transmembrane region" description="Helical" evidence="7">
    <location>
        <begin position="234"/>
        <end position="259"/>
    </location>
</feature>
<feature type="transmembrane region" description="Helical" evidence="7">
    <location>
        <begin position="133"/>
        <end position="150"/>
    </location>
</feature>
<dbReference type="InterPro" id="IPR027417">
    <property type="entry name" value="P-loop_NTPase"/>
</dbReference>
<keyword evidence="3" id="KW-0547">Nucleotide-binding</keyword>
<dbReference type="GO" id="GO:0140359">
    <property type="term" value="F:ABC-type transporter activity"/>
    <property type="evidence" value="ECO:0007669"/>
    <property type="project" value="InterPro"/>
</dbReference>
<evidence type="ECO:0000256" key="7">
    <source>
        <dbReference type="SAM" id="Phobius"/>
    </source>
</evidence>
<feature type="domain" description="ABC transporter" evidence="8">
    <location>
        <begin position="330"/>
        <end position="564"/>
    </location>
</feature>
<dbReference type="CDD" id="cd18584">
    <property type="entry name" value="ABC_6TM_AarD_CydD"/>
    <property type="match status" value="1"/>
</dbReference>
<evidence type="ECO:0000256" key="2">
    <source>
        <dbReference type="ARBA" id="ARBA00022692"/>
    </source>
</evidence>
<dbReference type="GO" id="GO:0034040">
    <property type="term" value="F:ATPase-coupled lipid transmembrane transporter activity"/>
    <property type="evidence" value="ECO:0007669"/>
    <property type="project" value="TreeGrafter"/>
</dbReference>
<dbReference type="InterPro" id="IPR003593">
    <property type="entry name" value="AAA+_ATPase"/>
</dbReference>
<dbReference type="Proteomes" id="UP000051412">
    <property type="component" value="Unassembled WGS sequence"/>
</dbReference>
<dbReference type="Pfam" id="PF00664">
    <property type="entry name" value="ABC_membrane"/>
    <property type="match status" value="1"/>
</dbReference>
<dbReference type="GO" id="GO:0005886">
    <property type="term" value="C:plasma membrane"/>
    <property type="evidence" value="ECO:0007669"/>
    <property type="project" value="UniProtKB-SubCell"/>
</dbReference>
<dbReference type="PROSITE" id="PS50929">
    <property type="entry name" value="ABC_TM1F"/>
    <property type="match status" value="1"/>
</dbReference>